<reference evidence="1 2" key="1">
    <citation type="journal article" date="2018" name="Science">
        <title>The opium poppy genome and morphinan production.</title>
        <authorList>
            <person name="Guo L."/>
            <person name="Winzer T."/>
            <person name="Yang X."/>
            <person name="Li Y."/>
            <person name="Ning Z."/>
            <person name="He Z."/>
            <person name="Teodor R."/>
            <person name="Lu Y."/>
            <person name="Bowser T.A."/>
            <person name="Graham I.A."/>
            <person name="Ye K."/>
        </authorList>
    </citation>
    <scope>NUCLEOTIDE SEQUENCE [LARGE SCALE GENOMIC DNA]</scope>
    <source>
        <strain evidence="2">cv. HN1</strain>
        <tissue evidence="1">Leaves</tissue>
    </source>
</reference>
<dbReference type="Gramene" id="RZC69964">
    <property type="protein sequence ID" value="RZC69964"/>
    <property type="gene ID" value="C5167_033213"/>
</dbReference>
<evidence type="ECO:0000313" key="1">
    <source>
        <dbReference type="EMBL" id="RZC69964.1"/>
    </source>
</evidence>
<dbReference type="AlphaFoldDB" id="A0A4Y7K9C5"/>
<sequence length="54" mass="6576">MRYFLFPLNDCRGVEKLRRDGEIRLYKTPYMDEVLWDMACGLWLRVVHGQSFSY</sequence>
<dbReference type="Proteomes" id="UP000316621">
    <property type="component" value="Chromosome 7"/>
</dbReference>
<keyword evidence="2" id="KW-1185">Reference proteome</keyword>
<protein>
    <submittedName>
        <fullName evidence="1">Uncharacterized protein</fullName>
    </submittedName>
</protein>
<name>A0A4Y7K9C5_PAPSO</name>
<proteinExistence type="predicted"/>
<accession>A0A4Y7K9C5</accession>
<gene>
    <name evidence="1" type="ORF">C5167_033213</name>
</gene>
<organism evidence="1 2">
    <name type="scientific">Papaver somniferum</name>
    <name type="common">Opium poppy</name>
    <dbReference type="NCBI Taxonomy" id="3469"/>
    <lineage>
        <taxon>Eukaryota</taxon>
        <taxon>Viridiplantae</taxon>
        <taxon>Streptophyta</taxon>
        <taxon>Embryophyta</taxon>
        <taxon>Tracheophyta</taxon>
        <taxon>Spermatophyta</taxon>
        <taxon>Magnoliopsida</taxon>
        <taxon>Ranunculales</taxon>
        <taxon>Papaveraceae</taxon>
        <taxon>Papaveroideae</taxon>
        <taxon>Papaver</taxon>
    </lineage>
</organism>
<dbReference type="EMBL" id="CM010721">
    <property type="protein sequence ID" value="RZC69964.1"/>
    <property type="molecule type" value="Genomic_DNA"/>
</dbReference>
<evidence type="ECO:0000313" key="2">
    <source>
        <dbReference type="Proteomes" id="UP000316621"/>
    </source>
</evidence>